<dbReference type="InterPro" id="IPR012967">
    <property type="entry name" value="COMT_dimerisation"/>
</dbReference>
<keyword evidence="2" id="KW-0808">Transferase</keyword>
<dbReference type="InterPro" id="IPR016461">
    <property type="entry name" value="COMT-like"/>
</dbReference>
<sequence>MAAVDGKAEARASPGALRSVVDRVLAWRDSRIADPRFRAWAARFPLTRWRARREARALFDLCAGFVYSQVLLACVRLGLFDLVAKQPLADPAIAARMGLSVASATRLIEAAVSLRLLRRTADGRVTLGPLGAAMVGNAGLAAMVEHHALVYRDLADPVSLLRGEVTERALARYWPYAAEGSHAGLGDAEVAPYTALMAATQPLVSTEVLGAYDFSGHRCLLDVGGGDGSFLAAVGRRHGHLSLLLFDLPAVASRAEARLAGAGLAGRSRCIGGDFLTDPLPEGADIVSLVRVLHDHDDERVGRILAAVRRALPPGGTLLVAEPLADTPGAEPIGAAYFGFYLLAMGRGQARSVARLSELLARAGFRDVRQHRTDTPLLTGLLTARAGNRS</sequence>
<reference evidence="7" key="1">
    <citation type="submission" date="2021-06" db="EMBL/GenBank/DDBJ databases">
        <title>Elioraea tepida, sp. nov., a moderately thermophilic aerobic anoxygenic phototrophic bacterium isolated from an alkaline siliceous hot spring mat community in Yellowstone National Park, WY, USA.</title>
        <authorList>
            <person name="Saini M.K."/>
            <person name="Yoshida S."/>
            <person name="Sebastian A."/>
            <person name="Hirose S."/>
            <person name="Hara E."/>
            <person name="Tamaki H."/>
            <person name="Soulier N.T."/>
            <person name="Albert I."/>
            <person name="Hanada S."/>
            <person name="Bryant D.A."/>
            <person name="Tank M."/>
        </authorList>
    </citation>
    <scope>NUCLEOTIDE SEQUENCE</scope>
    <source>
        <strain evidence="7">MS-P2</strain>
    </source>
</reference>
<keyword evidence="1 7" id="KW-0489">Methyltransferase</keyword>
<dbReference type="PIRSF" id="PIRSF005739">
    <property type="entry name" value="O-mtase"/>
    <property type="match status" value="1"/>
</dbReference>
<dbReference type="Pfam" id="PF08100">
    <property type="entry name" value="Dimerisation"/>
    <property type="match status" value="1"/>
</dbReference>
<evidence type="ECO:0000313" key="8">
    <source>
        <dbReference type="Proteomes" id="UP000694001"/>
    </source>
</evidence>
<dbReference type="CDD" id="cd02440">
    <property type="entry name" value="AdoMet_MTases"/>
    <property type="match status" value="1"/>
</dbReference>
<dbReference type="PANTHER" id="PTHR43712:SF2">
    <property type="entry name" value="O-METHYLTRANSFERASE CICE"/>
    <property type="match status" value="1"/>
</dbReference>
<evidence type="ECO:0000259" key="5">
    <source>
        <dbReference type="Pfam" id="PF00891"/>
    </source>
</evidence>
<proteinExistence type="predicted"/>
<accession>A0A975U2N3</accession>
<dbReference type="KEGG" id="elio:KO353_03085"/>
<keyword evidence="4" id="KW-0812">Transmembrane</keyword>
<keyword evidence="4" id="KW-0472">Membrane</keyword>
<evidence type="ECO:0000256" key="1">
    <source>
        <dbReference type="ARBA" id="ARBA00022603"/>
    </source>
</evidence>
<dbReference type="GO" id="GO:0008171">
    <property type="term" value="F:O-methyltransferase activity"/>
    <property type="evidence" value="ECO:0007669"/>
    <property type="project" value="InterPro"/>
</dbReference>
<feature type="transmembrane region" description="Helical" evidence="4">
    <location>
        <begin position="57"/>
        <end position="79"/>
    </location>
</feature>
<evidence type="ECO:0000256" key="4">
    <source>
        <dbReference type="SAM" id="Phobius"/>
    </source>
</evidence>
<dbReference type="PROSITE" id="PS51683">
    <property type="entry name" value="SAM_OMT_II"/>
    <property type="match status" value="1"/>
</dbReference>
<evidence type="ECO:0000259" key="6">
    <source>
        <dbReference type="Pfam" id="PF08100"/>
    </source>
</evidence>
<dbReference type="RefSeq" id="WP_218286303.1">
    <property type="nucleotide sequence ID" value="NZ_CP076448.1"/>
</dbReference>
<keyword evidence="4" id="KW-1133">Transmembrane helix</keyword>
<organism evidence="7 8">
    <name type="scientific">Elioraea tepida</name>
    <dbReference type="NCBI Taxonomy" id="2843330"/>
    <lineage>
        <taxon>Bacteria</taxon>
        <taxon>Pseudomonadati</taxon>
        <taxon>Pseudomonadota</taxon>
        <taxon>Alphaproteobacteria</taxon>
        <taxon>Acetobacterales</taxon>
        <taxon>Elioraeaceae</taxon>
        <taxon>Elioraea</taxon>
    </lineage>
</organism>
<gene>
    <name evidence="7" type="ORF">KO353_03085</name>
</gene>
<feature type="domain" description="O-methyltransferase dimerisation" evidence="6">
    <location>
        <begin position="60"/>
        <end position="133"/>
    </location>
</feature>
<keyword evidence="3" id="KW-0949">S-adenosyl-L-methionine</keyword>
<protein>
    <submittedName>
        <fullName evidence="7">Methyltransferase domain-containing protein</fullName>
    </submittedName>
</protein>
<name>A0A975U2N3_9PROT</name>
<dbReference type="PANTHER" id="PTHR43712">
    <property type="entry name" value="PUTATIVE (AFU_ORTHOLOGUE AFUA_4G14580)-RELATED"/>
    <property type="match status" value="1"/>
</dbReference>
<feature type="domain" description="O-methyltransferase C-terminal" evidence="5">
    <location>
        <begin position="151"/>
        <end position="366"/>
    </location>
</feature>
<dbReference type="Pfam" id="PF00891">
    <property type="entry name" value="Methyltransf_2"/>
    <property type="match status" value="1"/>
</dbReference>
<dbReference type="GO" id="GO:0046983">
    <property type="term" value="F:protein dimerization activity"/>
    <property type="evidence" value="ECO:0007669"/>
    <property type="project" value="InterPro"/>
</dbReference>
<evidence type="ECO:0000256" key="2">
    <source>
        <dbReference type="ARBA" id="ARBA00022679"/>
    </source>
</evidence>
<dbReference type="Proteomes" id="UP000694001">
    <property type="component" value="Chromosome"/>
</dbReference>
<dbReference type="EMBL" id="CP076448">
    <property type="protein sequence ID" value="QXM25247.1"/>
    <property type="molecule type" value="Genomic_DNA"/>
</dbReference>
<dbReference type="GO" id="GO:0032259">
    <property type="term" value="P:methylation"/>
    <property type="evidence" value="ECO:0007669"/>
    <property type="project" value="UniProtKB-KW"/>
</dbReference>
<dbReference type="AlphaFoldDB" id="A0A975U2N3"/>
<evidence type="ECO:0000256" key="3">
    <source>
        <dbReference type="ARBA" id="ARBA00022691"/>
    </source>
</evidence>
<keyword evidence="8" id="KW-1185">Reference proteome</keyword>
<evidence type="ECO:0000313" key="7">
    <source>
        <dbReference type="EMBL" id="QXM25247.1"/>
    </source>
</evidence>
<dbReference type="InterPro" id="IPR001077">
    <property type="entry name" value="COMT_C"/>
</dbReference>